<evidence type="ECO:0000313" key="1">
    <source>
        <dbReference type="EMBL" id="CAL8129512.1"/>
    </source>
</evidence>
<organism evidence="1 2">
    <name type="scientific">Orchesella dallaii</name>
    <dbReference type="NCBI Taxonomy" id="48710"/>
    <lineage>
        <taxon>Eukaryota</taxon>
        <taxon>Metazoa</taxon>
        <taxon>Ecdysozoa</taxon>
        <taxon>Arthropoda</taxon>
        <taxon>Hexapoda</taxon>
        <taxon>Collembola</taxon>
        <taxon>Entomobryomorpha</taxon>
        <taxon>Entomobryoidea</taxon>
        <taxon>Orchesellidae</taxon>
        <taxon>Orchesellinae</taxon>
        <taxon>Orchesella</taxon>
    </lineage>
</organism>
<dbReference type="Proteomes" id="UP001642540">
    <property type="component" value="Unassembled WGS sequence"/>
</dbReference>
<gene>
    <name evidence="1" type="ORF">ODALV1_LOCUS23243</name>
</gene>
<comment type="caution">
    <text evidence="1">The sequence shown here is derived from an EMBL/GenBank/DDBJ whole genome shotgun (WGS) entry which is preliminary data.</text>
</comment>
<accession>A0ABP1RKI0</accession>
<keyword evidence="2" id="KW-1185">Reference proteome</keyword>
<sequence>MTPSHPIFTNWAHLIGNGRRSATTGFPPDASPCAQYAHSFTTVDGNIYCLRTERKELSNECNPASSSPRPFCAGTYRKARVVLEDSNFEYTQTYSASRPLRRCLQGYFFQHHLNWSSLVDGSMPAADCHFAWNQNICVRRLEAWEKLGSDGTEGDCWPQPRACHSAARRQSVIYVWSGATGCKDEQKGALYYQDLHQLEGADTYVRQICECQSDNDAQVSYPEQLVPAARSVASRNHVPMTTPQYSSLPKPFHSGNQITHLQI</sequence>
<proteinExistence type="predicted"/>
<dbReference type="EMBL" id="CAXLJM020000078">
    <property type="protein sequence ID" value="CAL8129512.1"/>
    <property type="molecule type" value="Genomic_DNA"/>
</dbReference>
<name>A0ABP1RKI0_9HEXA</name>
<evidence type="ECO:0000313" key="2">
    <source>
        <dbReference type="Proteomes" id="UP001642540"/>
    </source>
</evidence>
<protein>
    <submittedName>
        <fullName evidence="1">Uncharacterized protein</fullName>
    </submittedName>
</protein>
<reference evidence="1 2" key="1">
    <citation type="submission" date="2024-08" db="EMBL/GenBank/DDBJ databases">
        <authorList>
            <person name="Cucini C."/>
            <person name="Frati F."/>
        </authorList>
    </citation>
    <scope>NUCLEOTIDE SEQUENCE [LARGE SCALE GENOMIC DNA]</scope>
</reference>